<comment type="similarity">
    <text evidence="2">Belongs to the COG8 family.</text>
</comment>
<dbReference type="InterPro" id="IPR016159">
    <property type="entry name" value="Cullin_repeat-like_dom_sf"/>
</dbReference>
<dbReference type="PANTHER" id="PTHR21311">
    <property type="entry name" value="CONSERVED OLIGOMERIC GOLGI COMPLEX COMPONENT 8"/>
    <property type="match status" value="1"/>
</dbReference>
<dbReference type="OrthoDB" id="1661054at2759"/>
<name>I2H571_HENB6</name>
<feature type="compositionally biased region" description="Acidic residues" evidence="9">
    <location>
        <begin position="444"/>
        <end position="453"/>
    </location>
</feature>
<evidence type="ECO:0000256" key="8">
    <source>
        <dbReference type="ARBA" id="ARBA00031347"/>
    </source>
</evidence>
<dbReference type="FunCoup" id="I2H571">
    <property type="interactions" value="70"/>
</dbReference>
<dbReference type="STRING" id="1071380.I2H571"/>
<evidence type="ECO:0000256" key="2">
    <source>
        <dbReference type="ARBA" id="ARBA00006419"/>
    </source>
</evidence>
<evidence type="ECO:0000256" key="1">
    <source>
        <dbReference type="ARBA" id="ARBA00004395"/>
    </source>
</evidence>
<evidence type="ECO:0000256" key="7">
    <source>
        <dbReference type="ARBA" id="ARBA00023136"/>
    </source>
</evidence>
<dbReference type="eggNOG" id="KOG2069">
    <property type="taxonomic scope" value="Eukaryota"/>
</dbReference>
<evidence type="ECO:0000256" key="9">
    <source>
        <dbReference type="SAM" id="MobiDB-lite"/>
    </source>
</evidence>
<feature type="compositionally biased region" description="Basic and acidic residues" evidence="9">
    <location>
        <begin position="474"/>
        <end position="507"/>
    </location>
</feature>
<dbReference type="GO" id="GO:0032258">
    <property type="term" value="P:cytoplasm to vacuole targeting by the Cvt pathway"/>
    <property type="evidence" value="ECO:0007669"/>
    <property type="project" value="EnsemblFungi"/>
</dbReference>
<dbReference type="InterPro" id="IPR007255">
    <property type="entry name" value="COG8"/>
</dbReference>
<keyword evidence="5" id="KW-0653">Protein transport</keyword>
<gene>
    <name evidence="10" type="primary">TBLA0E04710</name>
    <name evidence="10" type="ORF">TBLA_0E04710</name>
</gene>
<dbReference type="SUPFAM" id="SSF74788">
    <property type="entry name" value="Cullin repeat-like"/>
    <property type="match status" value="1"/>
</dbReference>
<proteinExistence type="inferred from homology"/>
<keyword evidence="7" id="KW-0472">Membrane</keyword>
<protein>
    <recommendedName>
        <fullName evidence="3">Conserved oligomeric Golgi complex subunit 8</fullName>
    </recommendedName>
    <alternativeName>
        <fullName evidence="8">Component of oligomeric Golgi complex 8</fullName>
    </alternativeName>
</protein>
<evidence type="ECO:0000313" key="10">
    <source>
        <dbReference type="EMBL" id="CCH61523.1"/>
    </source>
</evidence>
<keyword evidence="6" id="KW-0333">Golgi apparatus</keyword>
<dbReference type="GO" id="GO:0006891">
    <property type="term" value="P:intra-Golgi vesicle-mediated transport"/>
    <property type="evidence" value="ECO:0007669"/>
    <property type="project" value="EnsemblFungi"/>
</dbReference>
<dbReference type="OMA" id="CLQLVYC"/>
<dbReference type="RefSeq" id="XP_004181042.1">
    <property type="nucleotide sequence ID" value="XM_004180994.1"/>
</dbReference>
<dbReference type="GO" id="GO:0000139">
    <property type="term" value="C:Golgi membrane"/>
    <property type="evidence" value="ECO:0007669"/>
    <property type="project" value="UniProtKB-SubCell"/>
</dbReference>
<evidence type="ECO:0000256" key="3">
    <source>
        <dbReference type="ARBA" id="ARBA00020983"/>
    </source>
</evidence>
<dbReference type="GO" id="GO:0017119">
    <property type="term" value="C:Golgi transport complex"/>
    <property type="evidence" value="ECO:0007669"/>
    <property type="project" value="EnsemblFungi"/>
</dbReference>
<evidence type="ECO:0000313" key="11">
    <source>
        <dbReference type="Proteomes" id="UP000002866"/>
    </source>
</evidence>
<dbReference type="Proteomes" id="UP000002866">
    <property type="component" value="Chromosome 5"/>
</dbReference>
<accession>I2H571</accession>
<dbReference type="GeneID" id="14496596"/>
<feature type="region of interest" description="Disordered" evidence="9">
    <location>
        <begin position="374"/>
        <end position="507"/>
    </location>
</feature>
<comment type="subcellular location">
    <subcellularLocation>
        <location evidence="1">Golgi apparatus membrane</location>
        <topology evidence="1">Peripheral membrane protein</topology>
    </subcellularLocation>
</comment>
<keyword evidence="4" id="KW-0813">Transport</keyword>
<dbReference type="Pfam" id="PF04124">
    <property type="entry name" value="Dor1"/>
    <property type="match status" value="1"/>
</dbReference>
<organism evidence="10 11">
    <name type="scientific">Henningerozyma blattae (strain ATCC 34711 / CBS 6284 / DSM 70876 / NBRC 10599 / NRRL Y-10934 / UCD 77-7)</name>
    <name type="common">Yeast</name>
    <name type="synonym">Tetrapisispora blattae</name>
    <dbReference type="NCBI Taxonomy" id="1071380"/>
    <lineage>
        <taxon>Eukaryota</taxon>
        <taxon>Fungi</taxon>
        <taxon>Dikarya</taxon>
        <taxon>Ascomycota</taxon>
        <taxon>Saccharomycotina</taxon>
        <taxon>Saccharomycetes</taxon>
        <taxon>Saccharomycetales</taxon>
        <taxon>Saccharomycetaceae</taxon>
        <taxon>Henningerozyma</taxon>
    </lineage>
</organism>
<dbReference type="InParanoid" id="I2H571"/>
<evidence type="ECO:0000256" key="4">
    <source>
        <dbReference type="ARBA" id="ARBA00022448"/>
    </source>
</evidence>
<feature type="compositionally biased region" description="Basic and acidic residues" evidence="9">
    <location>
        <begin position="428"/>
        <end position="443"/>
    </location>
</feature>
<dbReference type="KEGG" id="tbl:TBLA_0E04710"/>
<reference evidence="10 11" key="1">
    <citation type="journal article" date="2011" name="Proc. Natl. Acad. Sci. U.S.A.">
        <title>Evolutionary erosion of yeast sex chromosomes by mating-type switching accidents.</title>
        <authorList>
            <person name="Gordon J.L."/>
            <person name="Armisen D."/>
            <person name="Proux-Wera E."/>
            <person name="Oheigeartaigh S.S."/>
            <person name="Byrne K.P."/>
            <person name="Wolfe K.H."/>
        </authorList>
    </citation>
    <scope>NUCLEOTIDE SEQUENCE [LARGE SCALE GENOMIC DNA]</scope>
    <source>
        <strain evidence="11">ATCC 34711 / CBS 6284 / DSM 70876 / NBRC 10599 / NRRL Y-10934 / UCD 77-7</strain>
    </source>
</reference>
<dbReference type="PANTHER" id="PTHR21311:SF0">
    <property type="entry name" value="CONSERVED OLIGOMERIC GOLGI COMPLEX SUBUNIT 8"/>
    <property type="match status" value="1"/>
</dbReference>
<dbReference type="EMBL" id="HE806320">
    <property type="protein sequence ID" value="CCH61523.1"/>
    <property type="molecule type" value="Genomic_DNA"/>
</dbReference>
<keyword evidence="11" id="KW-1185">Reference proteome</keyword>
<evidence type="ECO:0000256" key="6">
    <source>
        <dbReference type="ARBA" id="ARBA00023034"/>
    </source>
</evidence>
<evidence type="ECO:0000256" key="5">
    <source>
        <dbReference type="ARBA" id="ARBA00022927"/>
    </source>
</evidence>
<dbReference type="AlphaFoldDB" id="I2H571"/>
<dbReference type="HOGENOM" id="CLU_031416_0_0_1"/>
<feature type="compositionally biased region" description="Low complexity" evidence="9">
    <location>
        <begin position="378"/>
        <end position="398"/>
    </location>
</feature>
<sequence>MNILLDTITDSSWNISEEEKKKGSQILEDIFSSQKDFETYFSSQAISGSIVEEIAEVDAKITLVEKDIRKVLIDNKDEVVKDLLGNNTMGKLNEFHKQLDLLWEVKNGPEKEDSINTTNINLPSNIITQQENDLLLDDILNETVDSDKRHIDNDKLKEQEDEFHIAIKKLRDRINKNKDDVIIGKGTLTSVLDNITEITELMELPFLARTCIKTGHYQEAVLLYTHTKSLMVKFHGSSIVEGICNNVLNEITTTMLNGLVKLLSTNISINSLKKILKYLSSIPPFDDKDTSSLLQVFLAMRFNFIQKEISSFSLDTNPSNETLMEIMIKRKIEVLREHTYTSLNIFPTTFTSIKEDVYIPLKKELDINIPIEDNKPNETVATEGATTEGATTESSTTEHAITKNDTAENATTEHATTESDALENATFEDNKGATENSAKKAETDELQSTDEDTSTPIKQGHVKQDTSSNNDAIEESKDQKDLITKENDSKSLYESKKDGKITTEEEKSVIKEKESLVEITMHPKEPKPIEPRRNTLTSTEKKIPTNPFMLQFVNECIGFLLKDLTSAKLDTPLTESVYLQLIYCSFRLRDLNVNYHRLFLNKLGETKLFTTSQIRNAIQKRYELASKYT</sequence>